<dbReference type="OrthoDB" id="9758917at2"/>
<dbReference type="InterPro" id="IPR001478">
    <property type="entry name" value="PDZ"/>
</dbReference>
<protein>
    <submittedName>
        <fullName evidence="10">Serine protease</fullName>
    </submittedName>
</protein>
<dbReference type="InterPro" id="IPR009003">
    <property type="entry name" value="Peptidase_S1_PA"/>
</dbReference>
<evidence type="ECO:0000256" key="3">
    <source>
        <dbReference type="ARBA" id="ARBA00022729"/>
    </source>
</evidence>
<dbReference type="FunFam" id="2.40.10.10:FF:000001">
    <property type="entry name" value="Periplasmic serine protease DegS"/>
    <property type="match status" value="1"/>
</dbReference>
<feature type="active site" description="Charge relay system" evidence="7">
    <location>
        <position position="261"/>
    </location>
</feature>
<keyword evidence="5" id="KW-0378">Hydrolase</keyword>
<gene>
    <name evidence="10" type="ORF">A8C32_05045</name>
</gene>
<feature type="active site" description="Charge relay system" evidence="7">
    <location>
        <position position="154"/>
    </location>
</feature>
<dbReference type="NCBIfam" id="TIGR02037">
    <property type="entry name" value="degP_htrA_DO"/>
    <property type="match status" value="1"/>
</dbReference>
<sequence length="515" mass="56014">MKKTVLISALLSLIISVGVIGGYEYFETNTVEIKHVTATNGHKVLYAANADGEITPLDFTKTTDKVLDAVVHISSKKMIPNGAQQYRSIPDPFREFFKEDPFGNFFQRRYDYRQPRGGANDDESENIEPEAIPVIGTGSGVVINEKGYILTNNHVIDNADEIEVTLHNNGTYKATVVGTDPSTDLALLQIKAKNLTVLPMVNSDDVRVGEWVLAVGNPFSLNSTVTAGIVSAKARNININKDKFAVESFIQTDAAINPGNSGGALVNLNGNLIGINTAIASNTGSYSGYGFAVPSNIASKVVEDLLKYGAVQRGMLGVTIRTMDGHLAKEKDIELTQGVYVEKAAEDSAADKAGIKDGDIILSIDDKKVLTSPMLQGIIAEKRPGDKVTVTVIRDGKQKEINVVLENKKGSTKLKKKEHNEVLNMLGAELENLDKDVAKKLNIDGGVKVTELYAGKLRRQTQMRDGFIITHIDGRKVKDIEDVMKAIEDKEGGVMLEGVYEDMPGKYYYAFGLNS</sequence>
<keyword evidence="4" id="KW-0677">Repeat</keyword>
<dbReference type="InterPro" id="IPR036034">
    <property type="entry name" value="PDZ_sf"/>
</dbReference>
<reference evidence="10 11" key="1">
    <citation type="submission" date="2016-05" db="EMBL/GenBank/DDBJ databases">
        <title>Draft Genome Sequence of Algibacter sp. Strain SK-16 Isolated from the Surface Water of Aburatsubo Inlet.</title>
        <authorList>
            <person name="Wong S.-K."/>
            <person name="Yoshizawa S."/>
            <person name="Nakajima Y."/>
            <person name="Ogura Y."/>
            <person name="Tetsuya H."/>
            <person name="Hamasaki K."/>
        </authorList>
    </citation>
    <scope>NUCLEOTIDE SEQUENCE [LARGE SCALE GENOMIC DNA]</scope>
    <source>
        <strain evidence="10 11">SK-16</strain>
    </source>
</reference>
<evidence type="ECO:0000256" key="5">
    <source>
        <dbReference type="ARBA" id="ARBA00022801"/>
    </source>
</evidence>
<dbReference type="EMBL" id="MDJD01000054">
    <property type="protein sequence ID" value="OEJ98572.1"/>
    <property type="molecule type" value="Genomic_DNA"/>
</dbReference>
<keyword evidence="6" id="KW-0720">Serine protease</keyword>
<evidence type="ECO:0000313" key="10">
    <source>
        <dbReference type="EMBL" id="OEJ98572.1"/>
    </source>
</evidence>
<dbReference type="GO" id="GO:0006515">
    <property type="term" value="P:protein quality control for misfolded or incompletely synthesized proteins"/>
    <property type="evidence" value="ECO:0007669"/>
    <property type="project" value="TreeGrafter"/>
</dbReference>
<feature type="binding site" evidence="8">
    <location>
        <position position="184"/>
    </location>
    <ligand>
        <name>substrate</name>
    </ligand>
</feature>
<keyword evidence="11" id="KW-1185">Reference proteome</keyword>
<proteinExistence type="inferred from homology"/>
<evidence type="ECO:0000256" key="6">
    <source>
        <dbReference type="ARBA" id="ARBA00022825"/>
    </source>
</evidence>
<evidence type="ECO:0000256" key="2">
    <source>
        <dbReference type="ARBA" id="ARBA00022670"/>
    </source>
</evidence>
<dbReference type="SUPFAM" id="SSF50494">
    <property type="entry name" value="Trypsin-like serine proteases"/>
    <property type="match status" value="1"/>
</dbReference>
<dbReference type="Gene3D" id="2.30.42.10">
    <property type="match status" value="2"/>
</dbReference>
<dbReference type="SUPFAM" id="SSF50156">
    <property type="entry name" value="PDZ domain-like"/>
    <property type="match status" value="2"/>
</dbReference>
<organism evidence="10 11">
    <name type="scientific">Flavivirga aquatica</name>
    <dbReference type="NCBI Taxonomy" id="1849968"/>
    <lineage>
        <taxon>Bacteria</taxon>
        <taxon>Pseudomonadati</taxon>
        <taxon>Bacteroidota</taxon>
        <taxon>Flavobacteriia</taxon>
        <taxon>Flavobacteriales</taxon>
        <taxon>Flavobacteriaceae</taxon>
        <taxon>Flavivirga</taxon>
    </lineage>
</organism>
<dbReference type="PANTHER" id="PTHR22939:SF129">
    <property type="entry name" value="SERINE PROTEASE HTRA2, MITOCHONDRIAL"/>
    <property type="match status" value="1"/>
</dbReference>
<evidence type="ECO:0000259" key="9">
    <source>
        <dbReference type="PROSITE" id="PS50106"/>
    </source>
</evidence>
<feature type="domain" description="PDZ" evidence="9">
    <location>
        <begin position="305"/>
        <end position="396"/>
    </location>
</feature>
<dbReference type="Pfam" id="PF13365">
    <property type="entry name" value="Trypsin_2"/>
    <property type="match status" value="1"/>
</dbReference>
<dbReference type="Pfam" id="PF13180">
    <property type="entry name" value="PDZ_2"/>
    <property type="match status" value="1"/>
</dbReference>
<evidence type="ECO:0000256" key="7">
    <source>
        <dbReference type="PIRSR" id="PIRSR611782-1"/>
    </source>
</evidence>
<evidence type="ECO:0000256" key="4">
    <source>
        <dbReference type="ARBA" id="ARBA00022737"/>
    </source>
</evidence>
<evidence type="ECO:0000256" key="8">
    <source>
        <dbReference type="PIRSR" id="PIRSR611782-2"/>
    </source>
</evidence>
<keyword evidence="3" id="KW-0732">Signal</keyword>
<dbReference type="GO" id="GO:0004252">
    <property type="term" value="F:serine-type endopeptidase activity"/>
    <property type="evidence" value="ECO:0007669"/>
    <property type="project" value="InterPro"/>
</dbReference>
<feature type="binding site" evidence="8">
    <location>
        <position position="154"/>
    </location>
    <ligand>
        <name>substrate</name>
    </ligand>
</feature>
<comment type="similarity">
    <text evidence="1">Belongs to the peptidase S1C family.</text>
</comment>
<dbReference type="Proteomes" id="UP000095713">
    <property type="component" value="Unassembled WGS sequence"/>
</dbReference>
<dbReference type="InterPro" id="IPR011782">
    <property type="entry name" value="Pept_S1C_Do"/>
</dbReference>
<dbReference type="PROSITE" id="PS50106">
    <property type="entry name" value="PDZ"/>
    <property type="match status" value="1"/>
</dbReference>
<keyword evidence="2 10" id="KW-0645">Protease</keyword>
<accession>A0A1E5SHI2</accession>
<dbReference type="InterPro" id="IPR001940">
    <property type="entry name" value="Peptidase_S1C"/>
</dbReference>
<dbReference type="Gene3D" id="2.40.10.120">
    <property type="match status" value="1"/>
</dbReference>
<dbReference type="RefSeq" id="WP_069831260.1">
    <property type="nucleotide sequence ID" value="NZ_MDJD01000054.1"/>
</dbReference>
<dbReference type="AlphaFoldDB" id="A0A1E5SHI2"/>
<dbReference type="PANTHER" id="PTHR22939">
    <property type="entry name" value="SERINE PROTEASE FAMILY S1C HTRA-RELATED"/>
    <property type="match status" value="1"/>
</dbReference>
<feature type="active site" description="Charge relay system" evidence="7">
    <location>
        <position position="184"/>
    </location>
</feature>
<evidence type="ECO:0000313" key="11">
    <source>
        <dbReference type="Proteomes" id="UP000095713"/>
    </source>
</evidence>
<evidence type="ECO:0000256" key="1">
    <source>
        <dbReference type="ARBA" id="ARBA00010541"/>
    </source>
</evidence>
<dbReference type="PRINTS" id="PR00834">
    <property type="entry name" value="PROTEASES2C"/>
</dbReference>
<comment type="caution">
    <text evidence="10">The sequence shown here is derived from an EMBL/GenBank/DDBJ whole genome shotgun (WGS) entry which is preliminary data.</text>
</comment>
<dbReference type="SMART" id="SM00228">
    <property type="entry name" value="PDZ"/>
    <property type="match status" value="1"/>
</dbReference>
<dbReference type="STRING" id="1849968.A8C32_05045"/>
<feature type="binding site" evidence="8">
    <location>
        <begin position="259"/>
        <end position="261"/>
    </location>
    <ligand>
        <name>substrate</name>
    </ligand>
</feature>
<name>A0A1E5SHI2_9FLAO</name>
<dbReference type="GO" id="GO:0042597">
    <property type="term" value="C:periplasmic space"/>
    <property type="evidence" value="ECO:0007669"/>
    <property type="project" value="TreeGrafter"/>
</dbReference>